<dbReference type="AlphaFoldDB" id="A0A1H9Y2E1"/>
<sequence>MKRVLSLILLVVILGACGQQNNSSNEEKHEGIIVNIEKGTSTGKYIILTLPSVENINISDKTRDELINLAQENDGVFYHVSQEKYEELGLEIGKRIVGYYSDVGESDPPVLLTDKIEVISQ</sequence>
<dbReference type="Proteomes" id="UP000198618">
    <property type="component" value="Unassembled WGS sequence"/>
</dbReference>
<accession>A0A1H9Y2E1</accession>
<reference evidence="2 3" key="1">
    <citation type="submission" date="2016-10" db="EMBL/GenBank/DDBJ databases">
        <authorList>
            <person name="de Groot N.N."/>
        </authorList>
    </citation>
    <scope>NUCLEOTIDE SEQUENCE [LARGE SCALE GENOMIC DNA]</scope>
    <source>
        <strain evidence="2 3">IBRC-M 10780</strain>
    </source>
</reference>
<evidence type="ECO:0000313" key="2">
    <source>
        <dbReference type="EMBL" id="SES62477.1"/>
    </source>
</evidence>
<evidence type="ECO:0008006" key="4">
    <source>
        <dbReference type="Google" id="ProtNLM"/>
    </source>
</evidence>
<proteinExistence type="predicted"/>
<feature type="signal peptide" evidence="1">
    <location>
        <begin position="1"/>
        <end position="18"/>
    </location>
</feature>
<dbReference type="PROSITE" id="PS51257">
    <property type="entry name" value="PROKAR_LIPOPROTEIN"/>
    <property type="match status" value="1"/>
</dbReference>
<protein>
    <recommendedName>
        <fullName evidence="4">DUF3221 domain-containing protein</fullName>
    </recommendedName>
</protein>
<keyword evidence="1" id="KW-0732">Signal</keyword>
<name>A0A1H9Y2E1_9BACI</name>
<evidence type="ECO:0000256" key="1">
    <source>
        <dbReference type="SAM" id="SignalP"/>
    </source>
</evidence>
<organism evidence="2 3">
    <name type="scientific">Oceanobacillus limi</name>
    <dbReference type="NCBI Taxonomy" id="930131"/>
    <lineage>
        <taxon>Bacteria</taxon>
        <taxon>Bacillati</taxon>
        <taxon>Bacillota</taxon>
        <taxon>Bacilli</taxon>
        <taxon>Bacillales</taxon>
        <taxon>Bacillaceae</taxon>
        <taxon>Oceanobacillus</taxon>
    </lineage>
</organism>
<evidence type="ECO:0000313" key="3">
    <source>
        <dbReference type="Proteomes" id="UP000198618"/>
    </source>
</evidence>
<gene>
    <name evidence="2" type="ORF">SAMN05216389_101113</name>
</gene>
<keyword evidence="3" id="KW-1185">Reference proteome</keyword>
<feature type="chain" id="PRO_5039443199" description="DUF3221 domain-containing protein" evidence="1">
    <location>
        <begin position="19"/>
        <end position="121"/>
    </location>
</feature>
<dbReference type="RefSeq" id="WP_170840613.1">
    <property type="nucleotide sequence ID" value="NZ_FOHE01000001.1"/>
</dbReference>
<dbReference type="EMBL" id="FOHE01000001">
    <property type="protein sequence ID" value="SES62477.1"/>
    <property type="molecule type" value="Genomic_DNA"/>
</dbReference>